<dbReference type="InterPro" id="IPR026590">
    <property type="entry name" value="Ssirtuin_cat_dom"/>
</dbReference>
<protein>
    <submittedName>
        <fullName evidence="6">DHS-like NAD/FAD-binding domain-containing protein</fullName>
    </submittedName>
</protein>
<comment type="similarity">
    <text evidence="1">Belongs to the sirtuin family. Class I subfamily.</text>
</comment>
<dbReference type="InterPro" id="IPR050134">
    <property type="entry name" value="NAD-dep_sirtuin_deacylases"/>
</dbReference>
<keyword evidence="2" id="KW-0808">Transferase</keyword>
<feature type="active site" description="Proton acceptor" evidence="4">
    <location>
        <position position="169"/>
    </location>
</feature>
<dbReference type="InterPro" id="IPR003000">
    <property type="entry name" value="Sirtuin"/>
</dbReference>
<feature type="binding site" evidence="4">
    <location>
        <position position="177"/>
    </location>
    <ligand>
        <name>Zn(2+)</name>
        <dbReference type="ChEBI" id="CHEBI:29105"/>
    </ligand>
</feature>
<evidence type="ECO:0000256" key="3">
    <source>
        <dbReference type="ARBA" id="ARBA00023027"/>
    </source>
</evidence>
<evidence type="ECO:0000256" key="1">
    <source>
        <dbReference type="ARBA" id="ARBA00006924"/>
    </source>
</evidence>
<dbReference type="AlphaFoldDB" id="A0AAN6PEP6"/>
<evidence type="ECO:0000313" key="6">
    <source>
        <dbReference type="EMBL" id="KAK4034607.1"/>
    </source>
</evidence>
<comment type="caution">
    <text evidence="6">The sequence shown here is derived from an EMBL/GenBank/DDBJ whole genome shotgun (WGS) entry which is preliminary data.</text>
</comment>
<proteinExistence type="inferred from homology"/>
<organism evidence="6 7">
    <name type="scientific">Parachaetomium inaequale</name>
    <dbReference type="NCBI Taxonomy" id="2588326"/>
    <lineage>
        <taxon>Eukaryota</taxon>
        <taxon>Fungi</taxon>
        <taxon>Dikarya</taxon>
        <taxon>Ascomycota</taxon>
        <taxon>Pezizomycotina</taxon>
        <taxon>Sordariomycetes</taxon>
        <taxon>Sordariomycetidae</taxon>
        <taxon>Sordariales</taxon>
        <taxon>Chaetomiaceae</taxon>
        <taxon>Parachaetomium</taxon>
    </lineage>
</organism>
<keyword evidence="7" id="KW-1185">Reference proteome</keyword>
<keyword evidence="4" id="KW-0862">Zinc</keyword>
<keyword evidence="4" id="KW-0479">Metal-binding</keyword>
<dbReference type="PROSITE" id="PS50305">
    <property type="entry name" value="SIRTUIN"/>
    <property type="match status" value="1"/>
</dbReference>
<dbReference type="GO" id="GO:0046872">
    <property type="term" value="F:metal ion binding"/>
    <property type="evidence" value="ECO:0007669"/>
    <property type="project" value="UniProtKB-KW"/>
</dbReference>
<keyword evidence="3" id="KW-0520">NAD</keyword>
<feature type="binding site" evidence="4">
    <location>
        <position position="206"/>
    </location>
    <ligand>
        <name>Zn(2+)</name>
        <dbReference type="ChEBI" id="CHEBI:29105"/>
    </ligand>
</feature>
<sequence>MAITHVQPDDHHHLQNIAKLLVAASKIVTVTGAGISTNAGIPDFRSKDKKGIYSTGYRDLFRSSALSHPEDRRLFYRHIADMRRAAERANPTRTHRFIRDLRDSGKLVRDYTQNIDCLEDKVGLSTDTRKGPGSRSRFHRRSRLKRVHRIGHERQRQDDSRGVECVLLHGSLHRLRCSNCPGNFAWHEGDREMETLLDPEPPCPGCTKISNDRQAEGKRATAIGRLRPDIVLYDEQDPRAELISPIVRHDQSLRPDVLLIMGTSLATHGIQLLIRDFAKVIHERPAGKVVFVNLTEPAKSWDSVIDYWVKWDCDAWVMDLVKRQPTFRRGNNGR</sequence>
<dbReference type="GO" id="GO:0005634">
    <property type="term" value="C:nucleus"/>
    <property type="evidence" value="ECO:0007669"/>
    <property type="project" value="TreeGrafter"/>
</dbReference>
<evidence type="ECO:0000256" key="4">
    <source>
        <dbReference type="PROSITE-ProRule" id="PRU00236"/>
    </source>
</evidence>
<dbReference type="PANTHER" id="PTHR11085:SF8">
    <property type="entry name" value="NAD-DEPENDENT HISTONE DEACETYLASE HST3"/>
    <property type="match status" value="1"/>
</dbReference>
<dbReference type="GO" id="GO:0017136">
    <property type="term" value="F:histone deacetylase activity, NAD-dependent"/>
    <property type="evidence" value="ECO:0007669"/>
    <property type="project" value="TreeGrafter"/>
</dbReference>
<evidence type="ECO:0000313" key="7">
    <source>
        <dbReference type="Proteomes" id="UP001303115"/>
    </source>
</evidence>
<feature type="binding site" evidence="4">
    <location>
        <position position="180"/>
    </location>
    <ligand>
        <name>Zn(2+)</name>
        <dbReference type="ChEBI" id="CHEBI:29105"/>
    </ligand>
</feature>
<dbReference type="GO" id="GO:0070403">
    <property type="term" value="F:NAD+ binding"/>
    <property type="evidence" value="ECO:0007669"/>
    <property type="project" value="InterPro"/>
</dbReference>
<feature type="domain" description="Deacetylase sirtuin-type" evidence="5">
    <location>
        <begin position="7"/>
        <end position="324"/>
    </location>
</feature>
<evidence type="ECO:0000259" key="5">
    <source>
        <dbReference type="PROSITE" id="PS50305"/>
    </source>
</evidence>
<dbReference type="InterPro" id="IPR029035">
    <property type="entry name" value="DHS-like_NAD/FAD-binding_dom"/>
</dbReference>
<dbReference type="Gene3D" id="3.40.50.1220">
    <property type="entry name" value="TPP-binding domain"/>
    <property type="match status" value="1"/>
</dbReference>
<dbReference type="Proteomes" id="UP001303115">
    <property type="component" value="Unassembled WGS sequence"/>
</dbReference>
<accession>A0AAN6PEP6</accession>
<dbReference type="PANTHER" id="PTHR11085">
    <property type="entry name" value="NAD-DEPENDENT PROTEIN DEACYLASE SIRTUIN-5, MITOCHONDRIAL-RELATED"/>
    <property type="match status" value="1"/>
</dbReference>
<dbReference type="Pfam" id="PF02146">
    <property type="entry name" value="SIR2"/>
    <property type="match status" value="2"/>
</dbReference>
<reference evidence="7" key="1">
    <citation type="journal article" date="2023" name="Mol. Phylogenet. Evol.">
        <title>Genome-scale phylogeny and comparative genomics of the fungal order Sordariales.</title>
        <authorList>
            <person name="Hensen N."/>
            <person name="Bonometti L."/>
            <person name="Westerberg I."/>
            <person name="Brannstrom I.O."/>
            <person name="Guillou S."/>
            <person name="Cros-Aarteil S."/>
            <person name="Calhoun S."/>
            <person name="Haridas S."/>
            <person name="Kuo A."/>
            <person name="Mondo S."/>
            <person name="Pangilinan J."/>
            <person name="Riley R."/>
            <person name="LaButti K."/>
            <person name="Andreopoulos B."/>
            <person name="Lipzen A."/>
            <person name="Chen C."/>
            <person name="Yan M."/>
            <person name="Daum C."/>
            <person name="Ng V."/>
            <person name="Clum A."/>
            <person name="Steindorff A."/>
            <person name="Ohm R.A."/>
            <person name="Martin F."/>
            <person name="Silar P."/>
            <person name="Natvig D.O."/>
            <person name="Lalanne C."/>
            <person name="Gautier V."/>
            <person name="Ament-Velasquez S.L."/>
            <person name="Kruys A."/>
            <person name="Hutchinson M.I."/>
            <person name="Powell A.J."/>
            <person name="Barry K."/>
            <person name="Miller A.N."/>
            <person name="Grigoriev I.V."/>
            <person name="Debuchy R."/>
            <person name="Gladieux P."/>
            <person name="Hiltunen Thoren M."/>
            <person name="Johannesson H."/>
        </authorList>
    </citation>
    <scope>NUCLEOTIDE SEQUENCE [LARGE SCALE GENOMIC DNA]</scope>
    <source>
        <strain evidence="7">CBS 284.82</strain>
    </source>
</reference>
<gene>
    <name evidence="6" type="ORF">C8A01DRAFT_18608</name>
</gene>
<name>A0AAN6PEP6_9PEZI</name>
<dbReference type="SUPFAM" id="SSF52467">
    <property type="entry name" value="DHS-like NAD/FAD-binding domain"/>
    <property type="match status" value="1"/>
</dbReference>
<evidence type="ECO:0000256" key="2">
    <source>
        <dbReference type="ARBA" id="ARBA00022679"/>
    </source>
</evidence>
<feature type="binding site" evidence="4">
    <location>
        <position position="203"/>
    </location>
    <ligand>
        <name>Zn(2+)</name>
        <dbReference type="ChEBI" id="CHEBI:29105"/>
    </ligand>
</feature>
<dbReference type="EMBL" id="MU854472">
    <property type="protein sequence ID" value="KAK4034607.1"/>
    <property type="molecule type" value="Genomic_DNA"/>
</dbReference>